<dbReference type="AlphaFoldDB" id="A0A1E3VMC9"/>
<organism evidence="3 4">
    <name type="scientific">Methyloceanibacter stevinii</name>
    <dbReference type="NCBI Taxonomy" id="1774970"/>
    <lineage>
        <taxon>Bacteria</taxon>
        <taxon>Pseudomonadati</taxon>
        <taxon>Pseudomonadota</taxon>
        <taxon>Alphaproteobacteria</taxon>
        <taxon>Hyphomicrobiales</taxon>
        <taxon>Hyphomicrobiaceae</taxon>
        <taxon>Methyloceanibacter</taxon>
    </lineage>
</organism>
<feature type="region of interest" description="Disordered" evidence="1">
    <location>
        <begin position="58"/>
        <end position="100"/>
    </location>
</feature>
<name>A0A1E3VMC9_9HYPH</name>
<dbReference type="Proteomes" id="UP000094172">
    <property type="component" value="Unassembled WGS sequence"/>
</dbReference>
<keyword evidence="2" id="KW-0732">Signal</keyword>
<evidence type="ECO:0000313" key="4">
    <source>
        <dbReference type="Proteomes" id="UP000094172"/>
    </source>
</evidence>
<feature type="chain" id="PRO_5009138414" evidence="2">
    <location>
        <begin position="38"/>
        <end position="115"/>
    </location>
</feature>
<proteinExistence type="predicted"/>
<feature type="signal peptide" evidence="2">
    <location>
        <begin position="1"/>
        <end position="37"/>
    </location>
</feature>
<dbReference type="STRING" id="1774970.AUC70_08680"/>
<feature type="compositionally biased region" description="Low complexity" evidence="1">
    <location>
        <begin position="81"/>
        <end position="99"/>
    </location>
</feature>
<comment type="caution">
    <text evidence="3">The sequence shown here is derived from an EMBL/GenBank/DDBJ whole genome shotgun (WGS) entry which is preliminary data.</text>
</comment>
<sequence>MVLRIAMAGSFQSRLRLILGFAFAAGGGLALSAGAQAAPGARDAAIVVAATTIAEVADETQSPEVPAAEGAPDAATHPETDASTAKAESESAAASTSTACRRICSRDCAPRTGRA</sequence>
<protein>
    <submittedName>
        <fullName evidence="3">Uncharacterized protein</fullName>
    </submittedName>
</protein>
<evidence type="ECO:0000256" key="1">
    <source>
        <dbReference type="SAM" id="MobiDB-lite"/>
    </source>
</evidence>
<keyword evidence="4" id="KW-1185">Reference proteome</keyword>
<evidence type="ECO:0000313" key="3">
    <source>
        <dbReference type="EMBL" id="ODR94679.1"/>
    </source>
</evidence>
<reference evidence="3 4" key="1">
    <citation type="journal article" date="2016" name="Environ. Microbiol.">
        <title>New Methyloceanibacter diversity from North Sea sediments includes methanotroph containing solely the soluble methane monooxygenase.</title>
        <authorList>
            <person name="Vekeman B."/>
            <person name="Kerckhof F.M."/>
            <person name="Cremers G."/>
            <person name="de Vos P."/>
            <person name="Vandamme P."/>
            <person name="Boon N."/>
            <person name="Op den Camp H.J."/>
            <person name="Heylen K."/>
        </authorList>
    </citation>
    <scope>NUCLEOTIDE SEQUENCE [LARGE SCALE GENOMIC DNA]</scope>
    <source>
        <strain evidence="3 4">R-67176</strain>
    </source>
</reference>
<dbReference type="EMBL" id="LPWE01000012">
    <property type="protein sequence ID" value="ODR94679.1"/>
    <property type="molecule type" value="Genomic_DNA"/>
</dbReference>
<gene>
    <name evidence="3" type="ORF">AUC70_08680</name>
</gene>
<evidence type="ECO:0000256" key="2">
    <source>
        <dbReference type="SAM" id="SignalP"/>
    </source>
</evidence>
<accession>A0A1E3VMC9</accession>